<proteinExistence type="predicted"/>
<accession>A0A1M5WFE8</accession>
<dbReference type="GO" id="GO:0016740">
    <property type="term" value="F:transferase activity"/>
    <property type="evidence" value="ECO:0007669"/>
    <property type="project" value="UniProtKB-KW"/>
</dbReference>
<dbReference type="STRING" id="870908.SAMN04488044_0110"/>
<gene>
    <name evidence="1" type="ORF">SAMN04488044_0110</name>
</gene>
<dbReference type="SUPFAM" id="SSF53448">
    <property type="entry name" value="Nucleotide-diphospho-sugar transferases"/>
    <property type="match status" value="1"/>
</dbReference>
<sequence length="308" mass="35452">MLTRLSDAPDIRPDDILIIGCLRNEALRLPWFLRYHRQLGVTRFLLVDNGSSDGSRAFLQAQSDVTLFHTDQSYSASQCGIDWQNTLLTTYASGHWTLILDIDEFFIFPGYERTALRDLLTYLEQIETDAMVAPMLDMYADRPFAETGYVAGENLLDCCPYFDTQGYTLGKAGTPSAGLPVRGGPRQRLFWASQDMDYPAPFLQKFPLVRWRDDLYLTASTHKIDGVRVAPVTGLLLHFKMLQDFAETAREETERQEHFAEARQYQAYDRALHHRPDTKAIYEYSERFQSSARMQKLGLMKTPKEYPF</sequence>
<dbReference type="RefSeq" id="WP_072794298.1">
    <property type="nucleotide sequence ID" value="NZ_FQWM01000011.1"/>
</dbReference>
<dbReference type="OrthoDB" id="3010234at2"/>
<dbReference type="AlphaFoldDB" id="A0A1M5WFE8"/>
<reference evidence="2" key="1">
    <citation type="submission" date="2016-11" db="EMBL/GenBank/DDBJ databases">
        <authorList>
            <person name="Varghese N."/>
            <person name="Submissions S."/>
        </authorList>
    </citation>
    <scope>NUCLEOTIDE SEQUENCE [LARGE SCALE GENOMIC DNA]</scope>
    <source>
        <strain evidence="2">DSM 28223</strain>
    </source>
</reference>
<name>A0A1M5WFE8_9RHOB</name>
<dbReference type="InterPro" id="IPR029044">
    <property type="entry name" value="Nucleotide-diphossugar_trans"/>
</dbReference>
<keyword evidence="2" id="KW-1185">Reference proteome</keyword>
<organism evidence="1 2">
    <name type="scientific">Cognatishimia maritima</name>
    <dbReference type="NCBI Taxonomy" id="870908"/>
    <lineage>
        <taxon>Bacteria</taxon>
        <taxon>Pseudomonadati</taxon>
        <taxon>Pseudomonadota</taxon>
        <taxon>Alphaproteobacteria</taxon>
        <taxon>Rhodobacterales</taxon>
        <taxon>Paracoccaceae</taxon>
        <taxon>Cognatishimia</taxon>
    </lineage>
</organism>
<evidence type="ECO:0000313" key="1">
    <source>
        <dbReference type="EMBL" id="SHH86221.1"/>
    </source>
</evidence>
<keyword evidence="1" id="KW-0808">Transferase</keyword>
<dbReference type="EMBL" id="FQWM01000011">
    <property type="protein sequence ID" value="SHH86221.1"/>
    <property type="molecule type" value="Genomic_DNA"/>
</dbReference>
<evidence type="ECO:0000313" key="2">
    <source>
        <dbReference type="Proteomes" id="UP000184211"/>
    </source>
</evidence>
<dbReference type="Pfam" id="PF13704">
    <property type="entry name" value="Glyco_tranf_2_4"/>
    <property type="match status" value="1"/>
</dbReference>
<dbReference type="Gene3D" id="3.90.550.10">
    <property type="entry name" value="Spore Coat Polysaccharide Biosynthesis Protein SpsA, Chain A"/>
    <property type="match status" value="1"/>
</dbReference>
<protein>
    <submittedName>
        <fullName evidence="1">Glycosyl transferase family 2</fullName>
    </submittedName>
</protein>
<dbReference type="Proteomes" id="UP000184211">
    <property type="component" value="Unassembled WGS sequence"/>
</dbReference>